<sequence length="71" mass="8286">MCSTIRIYVAFKDRLDKNTIIHVHVERTATHMNHVNSEDSTFTSNLNTSSPRQFYYLIAKAQQMLTNPEQQ</sequence>
<reference evidence="1" key="1">
    <citation type="submission" date="2014-11" db="EMBL/GenBank/DDBJ databases">
        <authorList>
            <person name="Amaro Gonzalez C."/>
        </authorList>
    </citation>
    <scope>NUCLEOTIDE SEQUENCE</scope>
</reference>
<evidence type="ECO:0000313" key="1">
    <source>
        <dbReference type="EMBL" id="JAH09082.1"/>
    </source>
</evidence>
<proteinExistence type="predicted"/>
<organism evidence="1">
    <name type="scientific">Anguilla anguilla</name>
    <name type="common">European freshwater eel</name>
    <name type="synonym">Muraena anguilla</name>
    <dbReference type="NCBI Taxonomy" id="7936"/>
    <lineage>
        <taxon>Eukaryota</taxon>
        <taxon>Metazoa</taxon>
        <taxon>Chordata</taxon>
        <taxon>Craniata</taxon>
        <taxon>Vertebrata</taxon>
        <taxon>Euteleostomi</taxon>
        <taxon>Actinopterygii</taxon>
        <taxon>Neopterygii</taxon>
        <taxon>Teleostei</taxon>
        <taxon>Anguilliformes</taxon>
        <taxon>Anguillidae</taxon>
        <taxon>Anguilla</taxon>
    </lineage>
</organism>
<dbReference type="AlphaFoldDB" id="A0A0E9PXR3"/>
<protein>
    <submittedName>
        <fullName evidence="1">Uncharacterized protein</fullName>
    </submittedName>
</protein>
<dbReference type="EMBL" id="GBXM01099495">
    <property type="protein sequence ID" value="JAH09082.1"/>
    <property type="molecule type" value="Transcribed_RNA"/>
</dbReference>
<name>A0A0E9PXR3_ANGAN</name>
<reference evidence="1" key="2">
    <citation type="journal article" date="2015" name="Fish Shellfish Immunol.">
        <title>Early steps in the European eel (Anguilla anguilla)-Vibrio vulnificus interaction in the gills: Role of the RtxA13 toxin.</title>
        <authorList>
            <person name="Callol A."/>
            <person name="Pajuelo D."/>
            <person name="Ebbesson L."/>
            <person name="Teles M."/>
            <person name="MacKenzie S."/>
            <person name="Amaro C."/>
        </authorList>
    </citation>
    <scope>NUCLEOTIDE SEQUENCE</scope>
</reference>
<accession>A0A0E9PXR3</accession>